<evidence type="ECO:0000256" key="5">
    <source>
        <dbReference type="SAM" id="SignalP"/>
    </source>
</evidence>
<evidence type="ECO:0000256" key="3">
    <source>
        <dbReference type="ARBA" id="ARBA00048782"/>
    </source>
</evidence>
<comment type="similarity">
    <text evidence="4">Belongs to the MsrA Met sulfoxide reductase family.</text>
</comment>
<dbReference type="InterPro" id="IPR002569">
    <property type="entry name" value="Met_Sox_Rdtase_MsrA_dom"/>
</dbReference>
<comment type="caution">
    <text evidence="7">The sequence shown here is derived from an EMBL/GenBank/DDBJ whole genome shotgun (WGS) entry which is preliminary data.</text>
</comment>
<proteinExistence type="inferred from homology"/>
<comment type="function">
    <text evidence="4">Has an important function as a repair enzyme for proteins that have been inactivated by oxidation. Catalyzes the reversible oxidation-reduction of methionine sulfoxide in proteins to methionine.</text>
</comment>
<keyword evidence="1 4" id="KW-0560">Oxidoreductase</keyword>
<dbReference type="EMBL" id="JBHTJV010000009">
    <property type="protein sequence ID" value="MFD0916684.1"/>
    <property type="molecule type" value="Genomic_DNA"/>
</dbReference>
<keyword evidence="5" id="KW-0732">Signal</keyword>
<gene>
    <name evidence="4 7" type="primary">msrA</name>
    <name evidence="7" type="ORF">ACFQ14_09720</name>
</gene>
<evidence type="ECO:0000256" key="4">
    <source>
        <dbReference type="HAMAP-Rule" id="MF_01401"/>
    </source>
</evidence>
<dbReference type="EC" id="1.8.4.11" evidence="4"/>
<evidence type="ECO:0000259" key="6">
    <source>
        <dbReference type="Pfam" id="PF01625"/>
    </source>
</evidence>
<comment type="catalytic activity">
    <reaction evidence="2 4">
        <text>L-methionyl-[protein] + [thioredoxin]-disulfide + H2O = L-methionyl-(S)-S-oxide-[protein] + [thioredoxin]-dithiol</text>
        <dbReference type="Rhea" id="RHEA:14217"/>
        <dbReference type="Rhea" id="RHEA-COMP:10698"/>
        <dbReference type="Rhea" id="RHEA-COMP:10700"/>
        <dbReference type="Rhea" id="RHEA-COMP:12313"/>
        <dbReference type="Rhea" id="RHEA-COMP:12315"/>
        <dbReference type="ChEBI" id="CHEBI:15377"/>
        <dbReference type="ChEBI" id="CHEBI:16044"/>
        <dbReference type="ChEBI" id="CHEBI:29950"/>
        <dbReference type="ChEBI" id="CHEBI:44120"/>
        <dbReference type="ChEBI" id="CHEBI:50058"/>
        <dbReference type="EC" id="1.8.4.11"/>
    </reaction>
</comment>
<protein>
    <recommendedName>
        <fullName evidence="4">Peptide methionine sulfoxide reductase MsrA</fullName>
        <shortName evidence="4">Protein-methionine-S-oxide reductase</shortName>
        <ecNumber evidence="4">1.8.4.11</ecNumber>
    </recommendedName>
    <alternativeName>
        <fullName evidence="4">Peptide-methionine (S)-S-oxide reductase</fullName>
        <shortName evidence="4">Peptide Met(O) reductase</shortName>
    </alternativeName>
</protein>
<name>A0ABW3FFJ6_9HYPH</name>
<comment type="catalytic activity">
    <reaction evidence="3 4">
        <text>[thioredoxin]-disulfide + L-methionine + H2O = L-methionine (S)-S-oxide + [thioredoxin]-dithiol</text>
        <dbReference type="Rhea" id="RHEA:19993"/>
        <dbReference type="Rhea" id="RHEA-COMP:10698"/>
        <dbReference type="Rhea" id="RHEA-COMP:10700"/>
        <dbReference type="ChEBI" id="CHEBI:15377"/>
        <dbReference type="ChEBI" id="CHEBI:29950"/>
        <dbReference type="ChEBI" id="CHEBI:50058"/>
        <dbReference type="ChEBI" id="CHEBI:57844"/>
        <dbReference type="ChEBI" id="CHEBI:58772"/>
        <dbReference type="EC" id="1.8.4.11"/>
    </reaction>
</comment>
<organism evidence="7 8">
    <name type="scientific">Pseudahrensia aquimaris</name>
    <dbReference type="NCBI Taxonomy" id="744461"/>
    <lineage>
        <taxon>Bacteria</taxon>
        <taxon>Pseudomonadati</taxon>
        <taxon>Pseudomonadota</taxon>
        <taxon>Alphaproteobacteria</taxon>
        <taxon>Hyphomicrobiales</taxon>
        <taxon>Ahrensiaceae</taxon>
        <taxon>Pseudahrensia</taxon>
    </lineage>
</organism>
<evidence type="ECO:0000256" key="2">
    <source>
        <dbReference type="ARBA" id="ARBA00047806"/>
    </source>
</evidence>
<dbReference type="NCBIfam" id="TIGR00401">
    <property type="entry name" value="msrA"/>
    <property type="match status" value="1"/>
</dbReference>
<feature type="chain" id="PRO_5046951216" description="Peptide methionine sulfoxide reductase MsrA" evidence="5">
    <location>
        <begin position="18"/>
        <end position="202"/>
    </location>
</feature>
<dbReference type="PANTHER" id="PTHR43774">
    <property type="entry name" value="PEPTIDE METHIONINE SULFOXIDE REDUCTASE"/>
    <property type="match status" value="1"/>
</dbReference>
<accession>A0ABW3FFJ6</accession>
<dbReference type="HAMAP" id="MF_01401">
    <property type="entry name" value="MsrA"/>
    <property type="match status" value="1"/>
</dbReference>
<dbReference type="SUPFAM" id="SSF55068">
    <property type="entry name" value="Peptide methionine sulfoxide reductase"/>
    <property type="match status" value="1"/>
</dbReference>
<dbReference type="InterPro" id="IPR036509">
    <property type="entry name" value="Met_Sox_Rdtase_MsrA_sf"/>
</dbReference>
<dbReference type="Pfam" id="PF01625">
    <property type="entry name" value="PMSR"/>
    <property type="match status" value="1"/>
</dbReference>
<dbReference type="Proteomes" id="UP001597101">
    <property type="component" value="Unassembled WGS sequence"/>
</dbReference>
<dbReference type="RefSeq" id="WP_377212540.1">
    <property type="nucleotide sequence ID" value="NZ_JBHTJV010000009.1"/>
</dbReference>
<feature type="active site" evidence="4">
    <location>
        <position position="34"/>
    </location>
</feature>
<reference evidence="8" key="1">
    <citation type="journal article" date="2019" name="Int. J. Syst. Evol. Microbiol.">
        <title>The Global Catalogue of Microorganisms (GCM) 10K type strain sequencing project: providing services to taxonomists for standard genome sequencing and annotation.</title>
        <authorList>
            <consortium name="The Broad Institute Genomics Platform"/>
            <consortium name="The Broad Institute Genome Sequencing Center for Infectious Disease"/>
            <person name="Wu L."/>
            <person name="Ma J."/>
        </authorList>
    </citation>
    <scope>NUCLEOTIDE SEQUENCE [LARGE SCALE GENOMIC DNA]</scope>
    <source>
        <strain evidence="8">CCUG 60023</strain>
    </source>
</reference>
<feature type="domain" description="Peptide methionine sulphoxide reductase MsrA" evidence="6">
    <location>
        <begin position="27"/>
        <end position="174"/>
    </location>
</feature>
<sequence>MLRKSLLALSIALPSMAATAPMAFSAEAIFAGGCFWCIEKDFEQVAGVGEVVSGYTGGTNENPTYQNHTQFGHREVVKITYDEAKISYDELLKIFFRSVDPTDGGGQFCDRGFSYSTAVYALDGKQLEAAKKAKEQAAKDLGKEIATEITMAAPFTMAEDYHQDYYKKSKIRYNYYRTACGRDRTVKRLWGDQAYYGIGKTS</sequence>
<evidence type="ECO:0000313" key="7">
    <source>
        <dbReference type="EMBL" id="MFD0916684.1"/>
    </source>
</evidence>
<keyword evidence="8" id="KW-1185">Reference proteome</keyword>
<dbReference type="Gene3D" id="3.30.1060.10">
    <property type="entry name" value="Peptide methionine sulphoxide reductase MsrA"/>
    <property type="match status" value="1"/>
</dbReference>
<evidence type="ECO:0000313" key="8">
    <source>
        <dbReference type="Proteomes" id="UP001597101"/>
    </source>
</evidence>
<dbReference type="PANTHER" id="PTHR43774:SF1">
    <property type="entry name" value="PEPTIDE METHIONINE SULFOXIDE REDUCTASE MSRA 2"/>
    <property type="match status" value="1"/>
</dbReference>
<dbReference type="GO" id="GO:0008113">
    <property type="term" value="F:peptide-methionine (S)-S-oxide reductase activity"/>
    <property type="evidence" value="ECO:0007669"/>
    <property type="project" value="UniProtKB-EC"/>
</dbReference>
<evidence type="ECO:0000256" key="1">
    <source>
        <dbReference type="ARBA" id="ARBA00023002"/>
    </source>
</evidence>
<feature type="signal peptide" evidence="5">
    <location>
        <begin position="1"/>
        <end position="17"/>
    </location>
</feature>